<organism evidence="5 6">
    <name type="scientific">Polyrhizophydium stewartii</name>
    <dbReference type="NCBI Taxonomy" id="2732419"/>
    <lineage>
        <taxon>Eukaryota</taxon>
        <taxon>Fungi</taxon>
        <taxon>Fungi incertae sedis</taxon>
        <taxon>Chytridiomycota</taxon>
        <taxon>Chytridiomycota incertae sedis</taxon>
        <taxon>Chytridiomycetes</taxon>
        <taxon>Rhizophydiales</taxon>
        <taxon>Rhizophydiales incertae sedis</taxon>
        <taxon>Polyrhizophydium</taxon>
    </lineage>
</organism>
<keyword evidence="3" id="KW-0342">GTP-binding</keyword>
<accession>A0ABR4NLK4</accession>
<dbReference type="PROSITE" id="PS51417">
    <property type="entry name" value="ARF"/>
    <property type="match status" value="1"/>
</dbReference>
<dbReference type="PRINTS" id="PR00318">
    <property type="entry name" value="GPROTEINA"/>
</dbReference>
<dbReference type="PROSITE" id="PS51882">
    <property type="entry name" value="G_ALPHA"/>
    <property type="match status" value="1"/>
</dbReference>
<evidence type="ECO:0000313" key="5">
    <source>
        <dbReference type="EMBL" id="KAL2920355.1"/>
    </source>
</evidence>
<keyword evidence="6" id="KW-1185">Reference proteome</keyword>
<dbReference type="InterPro" id="IPR011025">
    <property type="entry name" value="GproteinA_insert"/>
</dbReference>
<dbReference type="PANTHER" id="PTHR10218:SF302">
    <property type="entry name" value="GUANINE NUCLEOTIDE-BINDING PROTEIN ALPHA-5 SUBUNIT"/>
    <property type="match status" value="1"/>
</dbReference>
<dbReference type="PRINTS" id="PR01241">
    <property type="entry name" value="GPROTEINAFNG"/>
</dbReference>
<evidence type="ECO:0000256" key="1">
    <source>
        <dbReference type="ARBA" id="ARBA00022723"/>
    </source>
</evidence>
<protein>
    <submittedName>
        <fullName evidence="5">Uncharacterized protein</fullName>
    </submittedName>
</protein>
<gene>
    <name evidence="5" type="ORF">HK105_200428</name>
</gene>
<keyword evidence="2" id="KW-0547">Nucleotide-binding</keyword>
<dbReference type="Gene3D" id="3.40.50.300">
    <property type="entry name" value="P-loop containing nucleotide triphosphate hydrolases"/>
    <property type="match status" value="1"/>
</dbReference>
<comment type="caution">
    <text evidence="5">The sequence shown here is derived from an EMBL/GenBank/DDBJ whole genome shotgun (WGS) entry which is preliminary data.</text>
</comment>
<dbReference type="EMBL" id="JADGIZ020000001">
    <property type="protein sequence ID" value="KAL2920355.1"/>
    <property type="molecule type" value="Genomic_DNA"/>
</dbReference>
<dbReference type="CDD" id="cd00066">
    <property type="entry name" value="G-alpha"/>
    <property type="match status" value="1"/>
</dbReference>
<dbReference type="Pfam" id="PF00503">
    <property type="entry name" value="G-alpha"/>
    <property type="match status" value="1"/>
</dbReference>
<dbReference type="SUPFAM" id="SSF47895">
    <property type="entry name" value="Transducin (alpha subunit), insertion domain"/>
    <property type="match status" value="1"/>
</dbReference>
<proteinExistence type="predicted"/>
<reference evidence="5 6" key="1">
    <citation type="submission" date="2023-09" db="EMBL/GenBank/DDBJ databases">
        <title>Pangenome analysis of Batrachochytrium dendrobatidis and related Chytrids.</title>
        <authorList>
            <person name="Yacoub M.N."/>
            <person name="Stajich J.E."/>
            <person name="James T.Y."/>
        </authorList>
    </citation>
    <scope>NUCLEOTIDE SEQUENCE [LARGE SCALE GENOMIC DNA]</scope>
    <source>
        <strain evidence="5 6">JEL0888</strain>
    </source>
</reference>
<dbReference type="Proteomes" id="UP001527925">
    <property type="component" value="Unassembled WGS sequence"/>
</dbReference>
<evidence type="ECO:0000256" key="3">
    <source>
        <dbReference type="ARBA" id="ARBA00023134"/>
    </source>
</evidence>
<keyword evidence="1" id="KW-0479">Metal-binding</keyword>
<dbReference type="InterPro" id="IPR027417">
    <property type="entry name" value="P-loop_NTPase"/>
</dbReference>
<dbReference type="Gene3D" id="1.10.400.10">
    <property type="entry name" value="GI Alpha 1, domain 2-like"/>
    <property type="match status" value="1"/>
</dbReference>
<evidence type="ECO:0000313" key="6">
    <source>
        <dbReference type="Proteomes" id="UP001527925"/>
    </source>
</evidence>
<sequence>MPSLANSYAVLGPPCAHALPPPDAPGRTPPVGRPIVHLGVTAPRLSALVAALHGSRRQWRPCASGFLSESELRKRSHAIEKAIAAEKDALALRRKEPRILILGSGDSGKTTFLKQLKILHGGGFSEEERQMYRNQIYLNIADCVLAIMEATLQLDCTIKNQEIISKMETIVVYYQGHSADSHTQLTIPHSIAELVRDVWADEDVQSAMKMSNKFAVPIQDTAAFLGNVMRFANPEYVPTNEDFLQIRHPTMQISETILKIQDVPFHFFDVGGQVKHRKLWTPYFDNVHNIVFVASISSYNQQLEEDPAVNRVVDAIELFGSICNHPLLKHIPVVLFLNKLDLFKQKIETSPIEQFFPEYPGNFAPLAMAACAENIANPKKAAKFFERKFKAANEVPDKSIHAHLTCCTDTRTMQTIIRSVT</sequence>
<dbReference type="SUPFAM" id="SSF52540">
    <property type="entry name" value="P-loop containing nucleoside triphosphate hydrolases"/>
    <property type="match status" value="1"/>
</dbReference>
<evidence type="ECO:0000256" key="2">
    <source>
        <dbReference type="ARBA" id="ARBA00022741"/>
    </source>
</evidence>
<dbReference type="SMART" id="SM00275">
    <property type="entry name" value="G_alpha"/>
    <property type="match status" value="1"/>
</dbReference>
<name>A0ABR4NLK4_9FUNG</name>
<evidence type="ECO:0000256" key="4">
    <source>
        <dbReference type="ARBA" id="ARBA00023224"/>
    </source>
</evidence>
<dbReference type="InterPro" id="IPR002975">
    <property type="entry name" value="Fungi_Gprotein_alpha"/>
</dbReference>
<dbReference type="PANTHER" id="PTHR10218">
    <property type="entry name" value="GTP-BINDING PROTEIN ALPHA SUBUNIT"/>
    <property type="match status" value="1"/>
</dbReference>
<dbReference type="InterPro" id="IPR001019">
    <property type="entry name" value="Gprotein_alpha_su"/>
</dbReference>
<keyword evidence="4" id="KW-0807">Transducer</keyword>